<accession>I7MI67</accession>
<dbReference type="RefSeq" id="XP_001011178.1">
    <property type="nucleotide sequence ID" value="XM_001011178.3"/>
</dbReference>
<dbReference type="OrthoDB" id="294763at2759"/>
<protein>
    <submittedName>
        <fullName evidence="8">Serine/Threonine kinase domain protein</fullName>
    </submittedName>
</protein>
<dbReference type="Gene3D" id="1.10.510.10">
    <property type="entry name" value="Transferase(Phosphotransferase) domain 1"/>
    <property type="match status" value="1"/>
</dbReference>
<evidence type="ECO:0000256" key="1">
    <source>
        <dbReference type="ARBA" id="ARBA00022527"/>
    </source>
</evidence>
<dbReference type="AlphaFoldDB" id="I7MI67"/>
<dbReference type="GO" id="GO:0004674">
    <property type="term" value="F:protein serine/threonine kinase activity"/>
    <property type="evidence" value="ECO:0007669"/>
    <property type="project" value="UniProtKB-KW"/>
</dbReference>
<keyword evidence="3" id="KW-0547">Nucleotide-binding</keyword>
<evidence type="ECO:0000256" key="2">
    <source>
        <dbReference type="ARBA" id="ARBA00022679"/>
    </source>
</evidence>
<dbReference type="SUPFAM" id="SSF56112">
    <property type="entry name" value="Protein kinase-like (PK-like)"/>
    <property type="match status" value="1"/>
</dbReference>
<feature type="domain" description="Protein kinase" evidence="7">
    <location>
        <begin position="147"/>
        <end position="449"/>
    </location>
</feature>
<dbReference type="Gene3D" id="2.30.29.30">
    <property type="entry name" value="Pleckstrin-homology domain (PH domain)/Phosphotyrosine-binding domain (PTB)"/>
    <property type="match status" value="1"/>
</dbReference>
<dbReference type="Proteomes" id="UP000009168">
    <property type="component" value="Unassembled WGS sequence"/>
</dbReference>
<dbReference type="InterPro" id="IPR050205">
    <property type="entry name" value="CDPK_Ser/Thr_kinases"/>
</dbReference>
<feature type="region of interest" description="Disordered" evidence="6">
    <location>
        <begin position="583"/>
        <end position="608"/>
    </location>
</feature>
<keyword evidence="9" id="KW-1185">Reference proteome</keyword>
<keyword evidence="5" id="KW-0067">ATP-binding</keyword>
<evidence type="ECO:0000256" key="3">
    <source>
        <dbReference type="ARBA" id="ARBA00022741"/>
    </source>
</evidence>
<evidence type="ECO:0000313" key="8">
    <source>
        <dbReference type="EMBL" id="EAR90933.1"/>
    </source>
</evidence>
<dbReference type="OMA" id="LRSIRHQ"/>
<keyword evidence="1" id="KW-0723">Serine/threonine-protein kinase</keyword>
<gene>
    <name evidence="8" type="ORF">TTHERM_00145380</name>
</gene>
<dbReference type="PANTHER" id="PTHR24349">
    <property type="entry name" value="SERINE/THREONINE-PROTEIN KINASE"/>
    <property type="match status" value="1"/>
</dbReference>
<dbReference type="Pfam" id="PF00069">
    <property type="entry name" value="Pkinase"/>
    <property type="match status" value="1"/>
</dbReference>
<dbReference type="GeneID" id="7836596"/>
<dbReference type="SUPFAM" id="SSF50729">
    <property type="entry name" value="PH domain-like"/>
    <property type="match status" value="1"/>
</dbReference>
<dbReference type="Gene3D" id="3.30.200.20">
    <property type="entry name" value="Phosphorylase Kinase, domain 1"/>
    <property type="match status" value="1"/>
</dbReference>
<reference evidence="9" key="1">
    <citation type="journal article" date="2006" name="PLoS Biol.">
        <title>Macronuclear genome sequence of the ciliate Tetrahymena thermophila, a model eukaryote.</title>
        <authorList>
            <person name="Eisen J.A."/>
            <person name="Coyne R.S."/>
            <person name="Wu M."/>
            <person name="Wu D."/>
            <person name="Thiagarajan M."/>
            <person name="Wortman J.R."/>
            <person name="Badger J.H."/>
            <person name="Ren Q."/>
            <person name="Amedeo P."/>
            <person name="Jones K.M."/>
            <person name="Tallon L.J."/>
            <person name="Delcher A.L."/>
            <person name="Salzberg S.L."/>
            <person name="Silva J.C."/>
            <person name="Haas B.J."/>
            <person name="Majoros W.H."/>
            <person name="Farzad M."/>
            <person name="Carlton J.M."/>
            <person name="Smith R.K. Jr."/>
            <person name="Garg J."/>
            <person name="Pearlman R.E."/>
            <person name="Karrer K.M."/>
            <person name="Sun L."/>
            <person name="Manning G."/>
            <person name="Elde N.C."/>
            <person name="Turkewitz A.P."/>
            <person name="Asai D.J."/>
            <person name="Wilkes D.E."/>
            <person name="Wang Y."/>
            <person name="Cai H."/>
            <person name="Collins K."/>
            <person name="Stewart B.A."/>
            <person name="Lee S.R."/>
            <person name="Wilamowska K."/>
            <person name="Weinberg Z."/>
            <person name="Ruzzo W.L."/>
            <person name="Wloga D."/>
            <person name="Gaertig J."/>
            <person name="Frankel J."/>
            <person name="Tsao C.-C."/>
            <person name="Gorovsky M.A."/>
            <person name="Keeling P.J."/>
            <person name="Waller R.F."/>
            <person name="Patron N.J."/>
            <person name="Cherry J.M."/>
            <person name="Stover N.A."/>
            <person name="Krieger C.J."/>
            <person name="del Toro C."/>
            <person name="Ryder H.F."/>
            <person name="Williamson S.C."/>
            <person name="Barbeau R.A."/>
            <person name="Hamilton E.P."/>
            <person name="Orias E."/>
        </authorList>
    </citation>
    <scope>NUCLEOTIDE SEQUENCE [LARGE SCALE GENOMIC DNA]</scope>
    <source>
        <strain evidence="9">SB210</strain>
    </source>
</reference>
<dbReference type="HOGENOM" id="CLU_435832_0_0_1"/>
<name>I7MI67_TETTS</name>
<feature type="compositionally biased region" description="Polar residues" evidence="6">
    <location>
        <begin position="591"/>
        <end position="608"/>
    </location>
</feature>
<proteinExistence type="predicted"/>
<dbReference type="EMBL" id="GG662793">
    <property type="protein sequence ID" value="EAR90933.1"/>
    <property type="molecule type" value="Genomic_DNA"/>
</dbReference>
<organism evidence="8 9">
    <name type="scientific">Tetrahymena thermophila (strain SB210)</name>
    <dbReference type="NCBI Taxonomy" id="312017"/>
    <lineage>
        <taxon>Eukaryota</taxon>
        <taxon>Sar</taxon>
        <taxon>Alveolata</taxon>
        <taxon>Ciliophora</taxon>
        <taxon>Intramacronucleata</taxon>
        <taxon>Oligohymenophorea</taxon>
        <taxon>Hymenostomatida</taxon>
        <taxon>Tetrahymenina</taxon>
        <taxon>Tetrahymenidae</taxon>
        <taxon>Tetrahymena</taxon>
    </lineage>
</organism>
<dbReference type="InterPro" id="IPR011993">
    <property type="entry name" value="PH-like_dom_sf"/>
</dbReference>
<sequence>MEDRTNQLMNFVLNDQKHLRRYLESPSVFKQQKKSLLKQELNTNSKPLLKGQFFSYSKLLKNFKLFYFELYNNILIKYQDKTKAPPVEHVYLQYCQIGEENEIIGDSVAYGITLQNEEEIAKLVTDKFNSHKVWMKALRKFCRQTNFTHRYKVETRMYDHFYRCVDKKKKMYAAVKIVNKKGLKPEQKQFVNQEIQIFRRIQSPLLPRLKKIYEDESYIYMTFEYFQGEDLFRIVCASKLEEIAIATLTHHVLKGLKSLHSQNVFHGNLKLENIIFGATQREENEIFLINLKYNEEITEFYRERLIKKGTNLYVAPEVLEGGKIGPEMDMFALGVCVFYMAFGKYPYSRIEKITQTSSNTPITNNTTGNQNGQQNNQQNNQTNSNNIAKYKYDLDLKILENLQKEKKLNPSKTNNHILSASGIDFLMRLLDVNPETRLQASQALTHHWFINFTTKPTDSKKIAEFRQSKKMQSLITILECSEMSERELDHTRLSKLRGLTFQSIHTQQTNRTQTNITDVNYMNKSQNQNNQNSINNMNTSFYNNINNNNDVSTVYTQGGDFISDEGSVLNNLMQTLVQPLQPKLKNRDRGQTNPQISSAYNSTEQTSTKFEYTRAKSNSMHDDTQKII</sequence>
<dbReference type="InterPro" id="IPR011009">
    <property type="entry name" value="Kinase-like_dom_sf"/>
</dbReference>
<evidence type="ECO:0000256" key="4">
    <source>
        <dbReference type="ARBA" id="ARBA00022777"/>
    </source>
</evidence>
<dbReference type="InterPro" id="IPR000719">
    <property type="entry name" value="Prot_kinase_dom"/>
</dbReference>
<dbReference type="GO" id="GO:0005524">
    <property type="term" value="F:ATP binding"/>
    <property type="evidence" value="ECO:0007669"/>
    <property type="project" value="UniProtKB-KW"/>
</dbReference>
<dbReference type="PROSITE" id="PS50011">
    <property type="entry name" value="PROTEIN_KINASE_DOM"/>
    <property type="match status" value="1"/>
</dbReference>
<evidence type="ECO:0000313" key="9">
    <source>
        <dbReference type="Proteomes" id="UP000009168"/>
    </source>
</evidence>
<evidence type="ECO:0000256" key="6">
    <source>
        <dbReference type="SAM" id="MobiDB-lite"/>
    </source>
</evidence>
<dbReference type="KEGG" id="tet:TTHERM_00145380"/>
<keyword evidence="4 8" id="KW-0418">Kinase</keyword>
<feature type="region of interest" description="Disordered" evidence="6">
    <location>
        <begin position="358"/>
        <end position="383"/>
    </location>
</feature>
<evidence type="ECO:0000256" key="5">
    <source>
        <dbReference type="ARBA" id="ARBA00022840"/>
    </source>
</evidence>
<keyword evidence="2" id="KW-0808">Transferase</keyword>
<dbReference type="InParanoid" id="I7MI67"/>
<dbReference type="SMART" id="SM00220">
    <property type="entry name" value="S_TKc"/>
    <property type="match status" value="1"/>
</dbReference>
<dbReference type="eggNOG" id="KOG0032">
    <property type="taxonomic scope" value="Eukaryota"/>
</dbReference>
<evidence type="ECO:0000259" key="7">
    <source>
        <dbReference type="PROSITE" id="PS50011"/>
    </source>
</evidence>